<proteinExistence type="predicted"/>
<keyword evidence="3" id="KW-1185">Reference proteome</keyword>
<dbReference type="InterPro" id="IPR013219">
    <property type="entry name" value="Ribosomal_mS33"/>
</dbReference>
<dbReference type="PANTHER" id="PTHR13362:SF3">
    <property type="entry name" value="SMALL RIBOSOMAL SUBUNIT PROTEIN MS33"/>
    <property type="match status" value="1"/>
</dbReference>
<feature type="region of interest" description="Disordered" evidence="1">
    <location>
        <begin position="80"/>
        <end position="100"/>
    </location>
</feature>
<reference evidence="2 3" key="1">
    <citation type="submission" date="2021-05" db="EMBL/GenBank/DDBJ databases">
        <title>Genome Assembly of Synthetic Allotetraploid Brassica napus Reveals Homoeologous Exchanges between Subgenomes.</title>
        <authorList>
            <person name="Davis J.T."/>
        </authorList>
    </citation>
    <scope>NUCLEOTIDE SEQUENCE [LARGE SCALE GENOMIC DNA]</scope>
    <source>
        <strain evidence="3">cv. Da-Ae</strain>
        <tissue evidence="2">Seedling</tissue>
    </source>
</reference>
<dbReference type="Proteomes" id="UP000824890">
    <property type="component" value="Unassembled WGS sequence"/>
</dbReference>
<protein>
    <submittedName>
        <fullName evidence="2">Uncharacterized protein</fullName>
    </submittedName>
</protein>
<gene>
    <name evidence="2" type="ORF">HID58_086262</name>
</gene>
<feature type="compositionally biased region" description="Basic residues" evidence="1">
    <location>
        <begin position="90"/>
        <end position="100"/>
    </location>
</feature>
<evidence type="ECO:0000256" key="1">
    <source>
        <dbReference type="SAM" id="MobiDB-lite"/>
    </source>
</evidence>
<dbReference type="EMBL" id="JAGKQM010000019">
    <property type="protein sequence ID" value="KAH0858001.1"/>
    <property type="molecule type" value="Genomic_DNA"/>
</dbReference>
<dbReference type="Pfam" id="PF08293">
    <property type="entry name" value="MRP-S33"/>
    <property type="match status" value="1"/>
</dbReference>
<name>A0ABQ7XPY6_BRANA</name>
<sequence>MASGSLKSLQGRASLDICLNPTGQRSPHKILRKKLFGDKVAEWYPYDITNEDPNVLAREEKSDLIPLVLVGRLSKLEMLKRRDKVPPRKGNGRRAAKRNK</sequence>
<comment type="caution">
    <text evidence="2">The sequence shown here is derived from an EMBL/GenBank/DDBJ whole genome shotgun (WGS) entry which is preliminary data.</text>
</comment>
<accession>A0ABQ7XPY6</accession>
<dbReference type="PANTHER" id="PTHR13362">
    <property type="entry name" value="MITOCHONDRIAL RIBOSOMAL PROTEIN S33"/>
    <property type="match status" value="1"/>
</dbReference>
<organism evidence="2 3">
    <name type="scientific">Brassica napus</name>
    <name type="common">Rape</name>
    <dbReference type="NCBI Taxonomy" id="3708"/>
    <lineage>
        <taxon>Eukaryota</taxon>
        <taxon>Viridiplantae</taxon>
        <taxon>Streptophyta</taxon>
        <taxon>Embryophyta</taxon>
        <taxon>Tracheophyta</taxon>
        <taxon>Spermatophyta</taxon>
        <taxon>Magnoliopsida</taxon>
        <taxon>eudicotyledons</taxon>
        <taxon>Gunneridae</taxon>
        <taxon>Pentapetalae</taxon>
        <taxon>rosids</taxon>
        <taxon>malvids</taxon>
        <taxon>Brassicales</taxon>
        <taxon>Brassicaceae</taxon>
        <taxon>Brassiceae</taxon>
        <taxon>Brassica</taxon>
    </lineage>
</organism>
<evidence type="ECO:0000313" key="2">
    <source>
        <dbReference type="EMBL" id="KAH0858001.1"/>
    </source>
</evidence>
<evidence type="ECO:0000313" key="3">
    <source>
        <dbReference type="Proteomes" id="UP000824890"/>
    </source>
</evidence>